<dbReference type="Pfam" id="PF11391">
    <property type="entry name" value="DUF2798"/>
    <property type="match status" value="1"/>
</dbReference>
<organism evidence="2 3">
    <name type="scientific">Candidatus Ignatzschineria merdigallinarum</name>
    <dbReference type="NCBI Taxonomy" id="2838621"/>
    <lineage>
        <taxon>Bacteria</taxon>
        <taxon>Pseudomonadati</taxon>
        <taxon>Pseudomonadota</taxon>
        <taxon>Gammaproteobacteria</taxon>
        <taxon>Cardiobacteriales</taxon>
        <taxon>Ignatzschineriaceae</taxon>
        <taxon>Ignatzschineria</taxon>
    </lineage>
</organism>
<dbReference type="AlphaFoldDB" id="A0A9D1Q6Z9"/>
<reference evidence="2" key="2">
    <citation type="submission" date="2021-04" db="EMBL/GenBank/DDBJ databases">
        <authorList>
            <person name="Gilroy R."/>
        </authorList>
    </citation>
    <scope>NUCLEOTIDE SEQUENCE</scope>
    <source>
        <strain evidence="2">CHK160-9182</strain>
    </source>
</reference>
<proteinExistence type="predicted"/>
<name>A0A9D1Q6Z9_9GAMM</name>
<dbReference type="InterPro" id="IPR021529">
    <property type="entry name" value="DUF2798"/>
</dbReference>
<dbReference type="PROSITE" id="PS51257">
    <property type="entry name" value="PROKAR_LIPOPROTEIN"/>
    <property type="match status" value="1"/>
</dbReference>
<keyword evidence="1" id="KW-0812">Transmembrane</keyword>
<feature type="transmembrane region" description="Helical" evidence="1">
    <location>
        <begin position="52"/>
        <end position="72"/>
    </location>
</feature>
<keyword evidence="1" id="KW-1133">Transmembrane helix</keyword>
<dbReference type="Proteomes" id="UP000823934">
    <property type="component" value="Unassembled WGS sequence"/>
</dbReference>
<keyword evidence="1" id="KW-0472">Membrane</keyword>
<gene>
    <name evidence="2" type="ORF">H9889_07960</name>
</gene>
<dbReference type="EMBL" id="DXHP01000175">
    <property type="protein sequence ID" value="HIW07239.1"/>
    <property type="molecule type" value="Genomic_DNA"/>
</dbReference>
<reference evidence="2" key="1">
    <citation type="journal article" date="2021" name="PeerJ">
        <title>Extensive microbial diversity within the chicken gut microbiome revealed by metagenomics and culture.</title>
        <authorList>
            <person name="Gilroy R."/>
            <person name="Ravi A."/>
            <person name="Getino M."/>
            <person name="Pursley I."/>
            <person name="Horton D.L."/>
            <person name="Alikhan N.F."/>
            <person name="Baker D."/>
            <person name="Gharbi K."/>
            <person name="Hall N."/>
            <person name="Watson M."/>
            <person name="Adriaenssens E.M."/>
            <person name="Foster-Nyarko E."/>
            <person name="Jarju S."/>
            <person name="Secka A."/>
            <person name="Antonio M."/>
            <person name="Oren A."/>
            <person name="Chaudhuri R.R."/>
            <person name="La Ragione R."/>
            <person name="Hildebrand F."/>
            <person name="Pallen M.J."/>
        </authorList>
    </citation>
    <scope>NUCLEOTIDE SEQUENCE</scope>
    <source>
        <strain evidence="2">CHK160-9182</strain>
    </source>
</reference>
<sequence length="84" mass="9800">MTRKFDRFKFHPRMLHIIIPFFLSLSMSCIVSCVSTLMNVGLSGFEFKAWCIAWMLSWMVAFPSVLILLPIVRRFAKLFVRATP</sequence>
<comment type="caution">
    <text evidence="2">The sequence shown here is derived from an EMBL/GenBank/DDBJ whole genome shotgun (WGS) entry which is preliminary data.</text>
</comment>
<feature type="transmembrane region" description="Helical" evidence="1">
    <location>
        <begin position="21"/>
        <end position="40"/>
    </location>
</feature>
<evidence type="ECO:0000313" key="3">
    <source>
        <dbReference type="Proteomes" id="UP000823934"/>
    </source>
</evidence>
<evidence type="ECO:0000256" key="1">
    <source>
        <dbReference type="SAM" id="Phobius"/>
    </source>
</evidence>
<protein>
    <submittedName>
        <fullName evidence="2">DUF2798 domain-containing protein</fullName>
    </submittedName>
</protein>
<evidence type="ECO:0000313" key="2">
    <source>
        <dbReference type="EMBL" id="HIW07239.1"/>
    </source>
</evidence>
<accession>A0A9D1Q6Z9</accession>